<evidence type="ECO:0000313" key="7">
    <source>
        <dbReference type="Proteomes" id="UP000580825"/>
    </source>
</evidence>
<feature type="chain" id="PRO_5029917736" evidence="4">
    <location>
        <begin position="18"/>
        <end position="93"/>
    </location>
</feature>
<evidence type="ECO:0000256" key="2">
    <source>
        <dbReference type="ARBA" id="ARBA00023130"/>
    </source>
</evidence>
<feature type="non-terminal residue" evidence="6">
    <location>
        <position position="1"/>
    </location>
</feature>
<name>A0A7L1YFX1_9PASS</name>
<dbReference type="GO" id="GO:0002250">
    <property type="term" value="P:adaptive immune response"/>
    <property type="evidence" value="ECO:0007669"/>
    <property type="project" value="UniProtKB-KW"/>
</dbReference>
<feature type="non-terminal residue" evidence="6">
    <location>
        <position position="93"/>
    </location>
</feature>
<comment type="caution">
    <text evidence="6">The sequence shown here is derived from an EMBL/GenBank/DDBJ whole genome shotgun (WGS) entry which is preliminary data.</text>
</comment>
<dbReference type="Gene3D" id="2.60.40.10">
    <property type="entry name" value="Immunoglobulins"/>
    <property type="match status" value="1"/>
</dbReference>
<accession>A0A7L1YFX1</accession>
<dbReference type="EMBL" id="VXBX01003947">
    <property type="protein sequence ID" value="NXP21596.1"/>
    <property type="molecule type" value="Genomic_DNA"/>
</dbReference>
<evidence type="ECO:0000256" key="4">
    <source>
        <dbReference type="SAM" id="SignalP"/>
    </source>
</evidence>
<dbReference type="SUPFAM" id="SSF48726">
    <property type="entry name" value="Immunoglobulin"/>
    <property type="match status" value="1"/>
</dbReference>
<evidence type="ECO:0000259" key="5">
    <source>
        <dbReference type="PROSITE" id="PS50835"/>
    </source>
</evidence>
<dbReference type="InterPro" id="IPR036179">
    <property type="entry name" value="Ig-like_dom_sf"/>
</dbReference>
<keyword evidence="3" id="KW-1280">Immunoglobulin</keyword>
<keyword evidence="4" id="KW-0732">Signal</keyword>
<dbReference type="InterPro" id="IPR013783">
    <property type="entry name" value="Ig-like_fold"/>
</dbReference>
<keyword evidence="1" id="KW-0391">Immunity</keyword>
<feature type="signal peptide" evidence="4">
    <location>
        <begin position="1"/>
        <end position="17"/>
    </location>
</feature>
<organism evidence="6 7">
    <name type="scientific">Scytalopus superciliaris</name>
    <dbReference type="NCBI Taxonomy" id="312124"/>
    <lineage>
        <taxon>Eukaryota</taxon>
        <taxon>Metazoa</taxon>
        <taxon>Chordata</taxon>
        <taxon>Craniata</taxon>
        <taxon>Vertebrata</taxon>
        <taxon>Euteleostomi</taxon>
        <taxon>Archelosauria</taxon>
        <taxon>Archosauria</taxon>
        <taxon>Dinosauria</taxon>
        <taxon>Saurischia</taxon>
        <taxon>Theropoda</taxon>
        <taxon>Coelurosauria</taxon>
        <taxon>Aves</taxon>
        <taxon>Neognathae</taxon>
        <taxon>Neoaves</taxon>
        <taxon>Telluraves</taxon>
        <taxon>Australaves</taxon>
        <taxon>Passeriformes</taxon>
        <taxon>Rhinocryptidae</taxon>
        <taxon>Scytalopus</taxon>
    </lineage>
</organism>
<dbReference type="PANTHER" id="PTHR23266">
    <property type="entry name" value="IMMUNOGLOBULIN HEAVY CHAIN"/>
    <property type="match status" value="1"/>
</dbReference>
<dbReference type="GO" id="GO:0019814">
    <property type="term" value="C:immunoglobulin complex"/>
    <property type="evidence" value="ECO:0007669"/>
    <property type="project" value="UniProtKB-KW"/>
</dbReference>
<feature type="domain" description="Ig-like" evidence="5">
    <location>
        <begin position="11"/>
        <end position="93"/>
    </location>
</feature>
<dbReference type="Proteomes" id="UP000580825">
    <property type="component" value="Unassembled WGS sequence"/>
</dbReference>
<dbReference type="Pfam" id="PF07686">
    <property type="entry name" value="V-set"/>
    <property type="match status" value="1"/>
</dbReference>
<reference evidence="6 7" key="1">
    <citation type="submission" date="2019-09" db="EMBL/GenBank/DDBJ databases">
        <title>Bird 10,000 Genomes (B10K) Project - Family phase.</title>
        <authorList>
            <person name="Zhang G."/>
        </authorList>
    </citation>
    <scope>NUCLEOTIDE SEQUENCE [LARGE SCALE GENOMIC DNA]</scope>
    <source>
        <strain evidence="6">B10K-DU-002-46</strain>
        <tissue evidence="6">Muscle</tissue>
    </source>
</reference>
<dbReference type="GO" id="GO:0005576">
    <property type="term" value="C:extracellular region"/>
    <property type="evidence" value="ECO:0007669"/>
    <property type="project" value="UniProtKB-ARBA"/>
</dbReference>
<keyword evidence="7" id="KW-1185">Reference proteome</keyword>
<evidence type="ECO:0000256" key="1">
    <source>
        <dbReference type="ARBA" id="ARBA00022859"/>
    </source>
</evidence>
<keyword evidence="2" id="KW-1064">Adaptive immunity</keyword>
<dbReference type="AlphaFoldDB" id="A0A7L1YFX1"/>
<dbReference type="InterPro" id="IPR050199">
    <property type="entry name" value="IgHV"/>
</dbReference>
<evidence type="ECO:0000256" key="3">
    <source>
        <dbReference type="ARBA" id="ARBA00043265"/>
    </source>
</evidence>
<evidence type="ECO:0000313" key="6">
    <source>
        <dbReference type="EMBL" id="NXP21596.1"/>
    </source>
</evidence>
<proteinExistence type="predicted"/>
<protein>
    <submittedName>
        <fullName evidence="6">KV5AF protein</fullName>
    </submittedName>
</protein>
<dbReference type="PROSITE" id="PS50835">
    <property type="entry name" value="IG_LIKE"/>
    <property type="match status" value="1"/>
</dbReference>
<dbReference type="InterPro" id="IPR007110">
    <property type="entry name" value="Ig-like_dom"/>
</dbReference>
<gene>
    <name evidence="6" type="primary">Kv5af</name>
    <name evidence="6" type="ORF">SCYSUP_R15540</name>
</gene>
<sequence length="93" mass="11033">MWTVLYVGFLPIVAVLGVTLVQHPRELTVREGEKVTFQCSMRGDSMSYYYMSWYRQGPRGTVEWIYWYSDKYGDGFQDRFKGTVESYRNSFTL</sequence>
<dbReference type="InterPro" id="IPR013106">
    <property type="entry name" value="Ig_V-set"/>
</dbReference>